<feature type="non-terminal residue" evidence="1">
    <location>
        <position position="1"/>
    </location>
</feature>
<proteinExistence type="predicted"/>
<protein>
    <submittedName>
        <fullName evidence="1">Uncharacterized protein</fullName>
    </submittedName>
</protein>
<gene>
    <name evidence="1" type="ORF">MNBD_PLANCTO03-870</name>
</gene>
<evidence type="ECO:0000313" key="1">
    <source>
        <dbReference type="EMBL" id="VAX39070.1"/>
    </source>
</evidence>
<dbReference type="EMBL" id="UOGK01000194">
    <property type="protein sequence ID" value="VAX39070.1"/>
    <property type="molecule type" value="Genomic_DNA"/>
</dbReference>
<reference evidence="1" key="1">
    <citation type="submission" date="2018-06" db="EMBL/GenBank/DDBJ databases">
        <authorList>
            <person name="Zhirakovskaya E."/>
        </authorList>
    </citation>
    <scope>NUCLEOTIDE SEQUENCE</scope>
</reference>
<dbReference type="AlphaFoldDB" id="A0A3B1DV16"/>
<name>A0A3B1DV16_9ZZZZ</name>
<sequence>PEELREAIRRAVEIREKAKSDEKDKDEDD</sequence>
<accession>A0A3B1DV16</accession>
<organism evidence="1">
    <name type="scientific">hydrothermal vent metagenome</name>
    <dbReference type="NCBI Taxonomy" id="652676"/>
    <lineage>
        <taxon>unclassified sequences</taxon>
        <taxon>metagenomes</taxon>
        <taxon>ecological metagenomes</taxon>
    </lineage>
</organism>